<evidence type="ECO:0000313" key="2">
    <source>
        <dbReference type="EMBL" id="VFK66119.1"/>
    </source>
</evidence>
<name>A0A451B0F5_9GAMM</name>
<feature type="compositionally biased region" description="Polar residues" evidence="1">
    <location>
        <begin position="68"/>
        <end position="78"/>
    </location>
</feature>
<feature type="compositionally biased region" description="Polar residues" evidence="1">
    <location>
        <begin position="34"/>
        <end position="54"/>
    </location>
</feature>
<accession>A0A451B0F5</accession>
<dbReference type="AlphaFoldDB" id="A0A451B0F5"/>
<feature type="compositionally biased region" description="Basic and acidic residues" evidence="1">
    <location>
        <begin position="102"/>
        <end position="113"/>
    </location>
</feature>
<proteinExistence type="predicted"/>
<evidence type="ECO:0000313" key="3">
    <source>
        <dbReference type="EMBL" id="VFK71749.1"/>
    </source>
</evidence>
<reference evidence="3" key="1">
    <citation type="submission" date="2019-02" db="EMBL/GenBank/DDBJ databases">
        <authorList>
            <person name="Gruber-Vodicka R. H."/>
            <person name="Seah K. B. B."/>
        </authorList>
    </citation>
    <scope>NUCLEOTIDE SEQUENCE</scope>
    <source>
        <strain evidence="3">BECK_BY19</strain>
        <strain evidence="2">BECK_BY8</strain>
    </source>
</reference>
<dbReference type="EMBL" id="CAADGD010000081">
    <property type="protein sequence ID" value="VFK71749.1"/>
    <property type="molecule type" value="Genomic_DNA"/>
</dbReference>
<dbReference type="EMBL" id="CAADFZ010000080">
    <property type="protein sequence ID" value="VFK66119.1"/>
    <property type="molecule type" value="Genomic_DNA"/>
</dbReference>
<feature type="region of interest" description="Disordered" evidence="1">
    <location>
        <begin position="1"/>
        <end position="124"/>
    </location>
</feature>
<evidence type="ECO:0000256" key="1">
    <source>
        <dbReference type="SAM" id="MobiDB-lite"/>
    </source>
</evidence>
<protein>
    <submittedName>
        <fullName evidence="3">Uncharacterized protein</fullName>
    </submittedName>
</protein>
<gene>
    <name evidence="2" type="ORF">BECKUNK1418G_GA0071005_10806</name>
    <name evidence="3" type="ORF">BECKUNK1418H_GA0071006_10816</name>
</gene>
<organism evidence="3">
    <name type="scientific">Candidatus Kentrum sp. UNK</name>
    <dbReference type="NCBI Taxonomy" id="2126344"/>
    <lineage>
        <taxon>Bacteria</taxon>
        <taxon>Pseudomonadati</taxon>
        <taxon>Pseudomonadota</taxon>
        <taxon>Gammaproteobacteria</taxon>
        <taxon>Candidatus Kentrum</taxon>
    </lineage>
</organism>
<sequence length="124" mass="13196">MIDDKVEIQKATPPDVTPSDHTKEPQAEVEVPQQLASSSIGEDGISTKTSQSTPPEAAPSVHKEPESKAQSTQKSDSSSVHEDGTNTETFKDTPPSEAVPSDSKKQSKADPKKPLQPPCVSSFN</sequence>